<feature type="transmembrane region" description="Helical" evidence="1">
    <location>
        <begin position="43"/>
        <end position="63"/>
    </location>
</feature>
<name>A0ABV3T980_9GAMM</name>
<evidence type="ECO:0008006" key="4">
    <source>
        <dbReference type="Google" id="ProtNLM"/>
    </source>
</evidence>
<feature type="transmembrane region" description="Helical" evidence="1">
    <location>
        <begin position="20"/>
        <end position="37"/>
    </location>
</feature>
<comment type="caution">
    <text evidence="2">The sequence shown here is derived from an EMBL/GenBank/DDBJ whole genome shotgun (WGS) entry which is preliminary data.</text>
</comment>
<accession>A0ABV3T980</accession>
<protein>
    <recommendedName>
        <fullName evidence="4">AtpZ/AtpI family protein</fullName>
    </recommendedName>
</protein>
<reference evidence="2 3" key="1">
    <citation type="submission" date="2024-02" db="EMBL/GenBank/DDBJ databases">
        <title>New especies of Spiribacter isolated from saline water.</title>
        <authorList>
            <person name="Leon M.J."/>
            <person name="De La Haba R."/>
            <person name="Sanchez-Porro C."/>
            <person name="Ventosa A."/>
        </authorList>
    </citation>
    <scope>NUCLEOTIDE SEQUENCE [LARGE SCALE GENOMIC DNA]</scope>
    <source>
        <strain evidence="3">ag22IC4-189</strain>
    </source>
</reference>
<organism evidence="2 3">
    <name type="scientific">Spiribacter insolitus</name>
    <dbReference type="NCBI Taxonomy" id="3122417"/>
    <lineage>
        <taxon>Bacteria</taxon>
        <taxon>Pseudomonadati</taxon>
        <taxon>Pseudomonadota</taxon>
        <taxon>Gammaproteobacteria</taxon>
        <taxon>Chromatiales</taxon>
        <taxon>Ectothiorhodospiraceae</taxon>
        <taxon>Spiribacter</taxon>
    </lineage>
</organism>
<keyword evidence="1" id="KW-0812">Transmembrane</keyword>
<dbReference type="EMBL" id="JBAKFF010000001">
    <property type="protein sequence ID" value="MEX0430825.1"/>
    <property type="molecule type" value="Genomic_DNA"/>
</dbReference>
<dbReference type="Proteomes" id="UP001556637">
    <property type="component" value="Unassembled WGS sequence"/>
</dbReference>
<keyword evidence="3" id="KW-1185">Reference proteome</keyword>
<dbReference type="RefSeq" id="WP_367983605.1">
    <property type="nucleotide sequence ID" value="NZ_JBAKFF010000001.1"/>
</dbReference>
<evidence type="ECO:0000313" key="2">
    <source>
        <dbReference type="EMBL" id="MEX0430825.1"/>
    </source>
</evidence>
<keyword evidence="1" id="KW-0472">Membrane</keyword>
<gene>
    <name evidence="2" type="ORF">V6X30_05335</name>
</gene>
<evidence type="ECO:0000256" key="1">
    <source>
        <dbReference type="SAM" id="Phobius"/>
    </source>
</evidence>
<proteinExistence type="predicted"/>
<keyword evidence="1" id="KW-1133">Transmembrane helix</keyword>
<sequence length="84" mass="8933">MKSSRSDTSSGLDRLDAVKLELAVVLGLVVGVLLVIWRLDASHWLELGLLAMTGFVAGGWLAWRTRGVIRGVDAQDPSTGAGED</sequence>
<evidence type="ECO:0000313" key="3">
    <source>
        <dbReference type="Proteomes" id="UP001556637"/>
    </source>
</evidence>